<dbReference type="InterPro" id="IPR052949">
    <property type="entry name" value="PA_immunity-related"/>
</dbReference>
<reference evidence="1 2" key="1">
    <citation type="journal article" date="2017" name="Int. J. Syst. Evol. Microbiol.">
        <title>Arachidicoccus ginsenosidivorans sp. nov., with ginsenoside-converting activity isolated from ginseng cultivating soil.</title>
        <authorList>
            <person name="Siddiqi M.Z."/>
            <person name="Aslam Z."/>
            <person name="Im W.T."/>
        </authorList>
    </citation>
    <scope>NUCLEOTIDE SEQUENCE [LARGE SCALE GENOMIC DNA]</scope>
    <source>
        <strain evidence="1 2">Gsoil 809</strain>
    </source>
</reference>
<gene>
    <name evidence="1" type="ORF">FSB73_10775</name>
</gene>
<dbReference type="Proteomes" id="UP000321291">
    <property type="component" value="Chromosome"/>
</dbReference>
<name>A0A5B8VLK4_9BACT</name>
<dbReference type="AlphaFoldDB" id="A0A5B8VLK4"/>
<dbReference type="PANTHER" id="PTHR42999">
    <property type="entry name" value="ANTIBIOTIC RESISTANCE PROTEIN MCBG"/>
    <property type="match status" value="1"/>
</dbReference>
<dbReference type="PANTHER" id="PTHR42999:SF1">
    <property type="entry name" value="PENTAPEPTIDE REPEAT-CONTAINING PROTEIN"/>
    <property type="match status" value="1"/>
</dbReference>
<dbReference type="InterPro" id="IPR001646">
    <property type="entry name" value="5peptide_repeat"/>
</dbReference>
<dbReference type="EMBL" id="CP042434">
    <property type="protein sequence ID" value="QEC72083.1"/>
    <property type="molecule type" value="Genomic_DNA"/>
</dbReference>
<organism evidence="1 2">
    <name type="scientific">Arachidicoccus ginsenosidivorans</name>
    <dbReference type="NCBI Taxonomy" id="496057"/>
    <lineage>
        <taxon>Bacteria</taxon>
        <taxon>Pseudomonadati</taxon>
        <taxon>Bacteroidota</taxon>
        <taxon>Chitinophagia</taxon>
        <taxon>Chitinophagales</taxon>
        <taxon>Chitinophagaceae</taxon>
        <taxon>Arachidicoccus</taxon>
    </lineage>
</organism>
<evidence type="ECO:0000313" key="1">
    <source>
        <dbReference type="EMBL" id="QEC72083.1"/>
    </source>
</evidence>
<accession>A0A5B8VLK4</accession>
<protein>
    <submittedName>
        <fullName evidence="1">Pentapeptide repeat-containing protein</fullName>
    </submittedName>
</protein>
<proteinExistence type="predicted"/>
<evidence type="ECO:0000313" key="2">
    <source>
        <dbReference type="Proteomes" id="UP000321291"/>
    </source>
</evidence>
<dbReference type="Gene3D" id="2.160.20.80">
    <property type="entry name" value="E3 ubiquitin-protein ligase SopA"/>
    <property type="match status" value="1"/>
</dbReference>
<dbReference type="Pfam" id="PF13599">
    <property type="entry name" value="Pentapeptide_4"/>
    <property type="match status" value="1"/>
</dbReference>
<keyword evidence="2" id="KW-1185">Reference proteome</keyword>
<dbReference type="SUPFAM" id="SSF141571">
    <property type="entry name" value="Pentapeptide repeat-like"/>
    <property type="match status" value="1"/>
</dbReference>
<dbReference type="KEGG" id="agi:FSB73_10775"/>
<sequence>MFMIEKLLQDQRFERVMEPDRFWQTEDAIYENCVFSDSNFQKTKLSGLKYYDCLFDHCDLSLVSVQQTIFQQVQFKDCKMAGILFDSCHTFGLEMRFFDCKLDHCSFYHLKLHKAIFQNCSLRGVDFSGAVLKEAQFMGSDLTDAKFDQTNLEKADFRGAIHYQIHPQYNQIKGASFSMDGLPGLLTAYKIKVMP</sequence>